<protein>
    <submittedName>
        <fullName evidence="1">Uncharacterized protein</fullName>
    </submittedName>
</protein>
<gene>
    <name evidence="1" type="ORF">GCM10009433_02950</name>
</gene>
<dbReference type="EMBL" id="BAAAGG010000002">
    <property type="protein sequence ID" value="GAA0752137.1"/>
    <property type="molecule type" value="Genomic_DNA"/>
</dbReference>
<proteinExistence type="predicted"/>
<evidence type="ECO:0000313" key="2">
    <source>
        <dbReference type="Proteomes" id="UP001500185"/>
    </source>
</evidence>
<accession>A0ABN1K1N9</accession>
<evidence type="ECO:0000313" key="1">
    <source>
        <dbReference type="EMBL" id="GAA0752137.1"/>
    </source>
</evidence>
<keyword evidence="2" id="KW-1185">Reference proteome</keyword>
<dbReference type="Proteomes" id="UP001500185">
    <property type="component" value="Unassembled WGS sequence"/>
</dbReference>
<reference evidence="1 2" key="1">
    <citation type="journal article" date="2019" name="Int. J. Syst. Evol. Microbiol.">
        <title>The Global Catalogue of Microorganisms (GCM) 10K type strain sequencing project: providing services to taxonomists for standard genome sequencing and annotation.</title>
        <authorList>
            <consortium name="The Broad Institute Genomics Platform"/>
            <consortium name="The Broad Institute Genome Sequencing Center for Infectious Disease"/>
            <person name="Wu L."/>
            <person name="Ma J."/>
        </authorList>
    </citation>
    <scope>NUCLEOTIDE SEQUENCE [LARGE SCALE GENOMIC DNA]</scope>
    <source>
        <strain evidence="1 2">JCM 16231</strain>
    </source>
</reference>
<sequence>MHNEKKLNAKTNMIQRVAMWADIKLEFDNELTISELIKLYTSIFSGKDIDQEYLLIAQPLVIDSDLLKRIVGEMENFANIRPMTFRYGNTSETTIVNYQSEIKKEFKEYSKEIGMDISKMREIHFVKLFHLSFLCLAGKATDDENLKEKIYRKLNRAKSTMHDN</sequence>
<comment type="caution">
    <text evidence="1">The sequence shown here is derived from an EMBL/GenBank/DDBJ whole genome shotgun (WGS) entry which is preliminary data.</text>
</comment>
<name>A0ABN1K1N9_9FLAO</name>
<organism evidence="1 2">
    <name type="scientific">Psychroflexus lacisalsi</name>
    <dbReference type="NCBI Taxonomy" id="503928"/>
    <lineage>
        <taxon>Bacteria</taxon>
        <taxon>Pseudomonadati</taxon>
        <taxon>Bacteroidota</taxon>
        <taxon>Flavobacteriia</taxon>
        <taxon>Flavobacteriales</taxon>
        <taxon>Flavobacteriaceae</taxon>
        <taxon>Psychroflexus</taxon>
    </lineage>
</organism>